<accession>A0ABP2D4Y6</accession>
<organism evidence="1 2">
    <name type="scientific">Sulfitobacter indolifex HEL-45</name>
    <dbReference type="NCBI Taxonomy" id="391624"/>
    <lineage>
        <taxon>Bacteria</taxon>
        <taxon>Pseudomonadati</taxon>
        <taxon>Pseudomonadota</taxon>
        <taxon>Alphaproteobacteria</taxon>
        <taxon>Rhodobacterales</taxon>
        <taxon>Roseobacteraceae</taxon>
        <taxon>Sulfitobacter</taxon>
    </lineage>
</organism>
<sequence>MIDLNKSQIKARFDLTAAAQAIEIAYIASAEGRVQAPPVTYLGFDAANGDCHVKTGHVLGTEGFVIKVATGFYDNPAKGLPSSNGLNLMFSATTGAPLAILRDEGWLTDMRTGLGGALASRALGVDGFERVLIVGTGLQCRFQARCLQALLPERKLTFTTWGRDAAKAEAAAGDLGAEGLNATVAPDLETACRAAQVIITTTPAKTPLIARNWIAPGTHITAVGADSPGKQELATDLVTSADLLVCDLAAQSLHHGEFATAEAEAGIAEDVAALGSVLSGAHPGRADEAQITIADLTGLAVQDAAISLAVLHAAHPDLT</sequence>
<dbReference type="Pfam" id="PF02423">
    <property type="entry name" value="OCD_Mu_crystall"/>
    <property type="match status" value="1"/>
</dbReference>
<dbReference type="Gene3D" id="3.30.1780.10">
    <property type="entry name" value="ornithine cyclodeaminase, domain 1"/>
    <property type="match status" value="1"/>
</dbReference>
<dbReference type="EC" id="4.3.1.12" evidence="1"/>
<evidence type="ECO:0000313" key="2">
    <source>
        <dbReference type="Proteomes" id="UP000003257"/>
    </source>
</evidence>
<dbReference type="InterPro" id="IPR023401">
    <property type="entry name" value="ODC_N"/>
</dbReference>
<protein>
    <submittedName>
        <fullName evidence="1">Ornithine cyclodeaminase</fullName>
        <ecNumber evidence="1">4.3.1.12</ecNumber>
    </submittedName>
</protein>
<gene>
    <name evidence="1" type="ORF">OIHEL45_18746</name>
</gene>
<keyword evidence="1" id="KW-0456">Lyase</keyword>
<dbReference type="PIRSF" id="PIRSF001439">
    <property type="entry name" value="CryM"/>
    <property type="match status" value="1"/>
</dbReference>
<dbReference type="InterPro" id="IPR036291">
    <property type="entry name" value="NAD(P)-bd_dom_sf"/>
</dbReference>
<dbReference type="PANTHER" id="PTHR13812:SF19">
    <property type="entry name" value="KETIMINE REDUCTASE MU-CRYSTALLIN"/>
    <property type="match status" value="1"/>
</dbReference>
<evidence type="ECO:0000313" key="1">
    <source>
        <dbReference type="EMBL" id="EDQ03355.1"/>
    </source>
</evidence>
<dbReference type="RefSeq" id="WP_007121052.1">
    <property type="nucleotide sequence ID" value="NZ_ABID01000021.1"/>
</dbReference>
<dbReference type="PANTHER" id="PTHR13812">
    <property type="entry name" value="KETIMINE REDUCTASE MU-CRYSTALLIN"/>
    <property type="match status" value="1"/>
</dbReference>
<dbReference type="GO" id="GO:0008473">
    <property type="term" value="F:ornithine cyclodeaminase activity"/>
    <property type="evidence" value="ECO:0007669"/>
    <property type="project" value="UniProtKB-EC"/>
</dbReference>
<name>A0ABP2D4Y6_9RHOB</name>
<dbReference type="Gene3D" id="3.40.50.720">
    <property type="entry name" value="NAD(P)-binding Rossmann-like Domain"/>
    <property type="match status" value="1"/>
</dbReference>
<reference evidence="1 2" key="1">
    <citation type="submission" date="2007-11" db="EMBL/GenBank/DDBJ databases">
        <authorList>
            <person name="Wagner-Dobler I."/>
            <person name="Ferriera S."/>
            <person name="Johnson J."/>
            <person name="Kravitz S."/>
            <person name="Beeson K."/>
            <person name="Sutton G."/>
            <person name="Rogers Y.-H."/>
            <person name="Friedman R."/>
            <person name="Frazier M."/>
            <person name="Venter J.C."/>
        </authorList>
    </citation>
    <scope>NUCLEOTIDE SEQUENCE [LARGE SCALE GENOMIC DNA]</scope>
    <source>
        <strain evidence="1 2">HEL-45</strain>
    </source>
</reference>
<keyword evidence="2" id="KW-1185">Reference proteome</keyword>
<dbReference type="InterPro" id="IPR003462">
    <property type="entry name" value="ODC_Mu_crystall"/>
</dbReference>
<dbReference type="EMBL" id="ABID01000021">
    <property type="protein sequence ID" value="EDQ03355.1"/>
    <property type="molecule type" value="Genomic_DNA"/>
</dbReference>
<dbReference type="SUPFAM" id="SSF51735">
    <property type="entry name" value="NAD(P)-binding Rossmann-fold domains"/>
    <property type="match status" value="1"/>
</dbReference>
<dbReference type="Proteomes" id="UP000003257">
    <property type="component" value="Unassembled WGS sequence"/>
</dbReference>
<proteinExistence type="predicted"/>
<comment type="caution">
    <text evidence="1">The sequence shown here is derived from an EMBL/GenBank/DDBJ whole genome shotgun (WGS) entry which is preliminary data.</text>
</comment>